<dbReference type="InterPro" id="IPR004360">
    <property type="entry name" value="Glyas_Fos-R_dOase_dom"/>
</dbReference>
<dbReference type="InterPro" id="IPR037523">
    <property type="entry name" value="VOC_core"/>
</dbReference>
<dbReference type="InterPro" id="IPR029068">
    <property type="entry name" value="Glyas_Bleomycin-R_OHBP_Dase"/>
</dbReference>
<dbReference type="Pfam" id="PF00903">
    <property type="entry name" value="Glyoxalase"/>
    <property type="match status" value="1"/>
</dbReference>
<feature type="domain" description="VOC" evidence="1">
    <location>
        <begin position="17"/>
        <end position="133"/>
    </location>
</feature>
<organism evidence="2 3">
    <name type="scientific">Paracoccus nototheniae</name>
    <dbReference type="NCBI Taxonomy" id="2489002"/>
    <lineage>
        <taxon>Bacteria</taxon>
        <taxon>Pseudomonadati</taxon>
        <taxon>Pseudomonadota</taxon>
        <taxon>Alphaproteobacteria</taxon>
        <taxon>Rhodobacterales</taxon>
        <taxon>Paracoccaceae</taxon>
        <taxon>Paracoccus</taxon>
    </lineage>
</organism>
<gene>
    <name evidence="2" type="ORF">ACFQ5P_01050</name>
</gene>
<reference evidence="3" key="1">
    <citation type="journal article" date="2019" name="Int. J. Syst. Evol. Microbiol.">
        <title>The Global Catalogue of Microorganisms (GCM) 10K type strain sequencing project: providing services to taxonomists for standard genome sequencing and annotation.</title>
        <authorList>
            <consortium name="The Broad Institute Genomics Platform"/>
            <consortium name="The Broad Institute Genome Sequencing Center for Infectious Disease"/>
            <person name="Wu L."/>
            <person name="Ma J."/>
        </authorList>
    </citation>
    <scope>NUCLEOTIDE SEQUENCE [LARGE SCALE GENOMIC DNA]</scope>
    <source>
        <strain evidence="3">CCM 8875</strain>
    </source>
</reference>
<evidence type="ECO:0000313" key="3">
    <source>
        <dbReference type="Proteomes" id="UP001597302"/>
    </source>
</evidence>
<dbReference type="PROSITE" id="PS51819">
    <property type="entry name" value="VOC"/>
    <property type="match status" value="1"/>
</dbReference>
<dbReference type="PANTHER" id="PTHR43279:SF1">
    <property type="entry name" value="CATECHOL-2,3-DIOXYGENASE"/>
    <property type="match status" value="1"/>
</dbReference>
<evidence type="ECO:0000259" key="1">
    <source>
        <dbReference type="PROSITE" id="PS51819"/>
    </source>
</evidence>
<evidence type="ECO:0000313" key="2">
    <source>
        <dbReference type="EMBL" id="MFD1479871.1"/>
    </source>
</evidence>
<dbReference type="PANTHER" id="PTHR43279">
    <property type="entry name" value="CATECHOL-2,3-DIOXYGENASE"/>
    <property type="match status" value="1"/>
</dbReference>
<protein>
    <submittedName>
        <fullName evidence="2">VOC family protein</fullName>
    </submittedName>
</protein>
<keyword evidence="3" id="KW-1185">Reference proteome</keyword>
<dbReference type="Proteomes" id="UP001597302">
    <property type="component" value="Unassembled WGS sequence"/>
</dbReference>
<dbReference type="Gene3D" id="3.10.180.10">
    <property type="entry name" value="2,3-Dihydroxybiphenyl 1,2-Dioxygenase, domain 1"/>
    <property type="match status" value="2"/>
</dbReference>
<proteinExistence type="predicted"/>
<sequence>MTAPHDAPRNAPRIFPRISHVALSVRDLPGMAAFYERIIGLQSMGGDAAVRRLGTGDRVLIELQGDPAARPHDPRQAGLFHTAFLLPDRAALGGWLRHAADAGQRLEGASDHGVSEALYLHDPEGNGIEIYRDRPATDWTRDGDRVHMITARLDLQALLDDGAEGWQGVPTDTIIGHVHLQVGQIDAADDFLTGDLGLTRTFDVPRAGWYGWDGYHHHLAVNVWNSEGAGPRPQGQTGLAEIALTSGTEKDPIEDPWGNRFRFV</sequence>
<accession>A0ABW4DTJ5</accession>
<comment type="caution">
    <text evidence="2">The sequence shown here is derived from an EMBL/GenBank/DDBJ whole genome shotgun (WGS) entry which is preliminary data.</text>
</comment>
<name>A0ABW4DTJ5_9RHOB</name>
<dbReference type="RefSeq" id="WP_131576864.1">
    <property type="nucleotide sequence ID" value="NZ_JBHTOQ010000003.1"/>
</dbReference>
<dbReference type="SUPFAM" id="SSF54593">
    <property type="entry name" value="Glyoxalase/Bleomycin resistance protein/Dihydroxybiphenyl dioxygenase"/>
    <property type="match status" value="2"/>
</dbReference>
<dbReference type="EMBL" id="JBHTOQ010000003">
    <property type="protein sequence ID" value="MFD1479871.1"/>
    <property type="molecule type" value="Genomic_DNA"/>
</dbReference>